<protein>
    <recommendedName>
        <fullName evidence="2">NADP-dependent oxidoreductase domain-containing protein</fullName>
    </recommendedName>
</protein>
<dbReference type="Pfam" id="PF00248">
    <property type="entry name" value="Aldo_ket_red"/>
    <property type="match status" value="1"/>
</dbReference>
<dbReference type="AlphaFoldDB" id="S7ZMT0"/>
<sequence length="81" mass="9311">MAAKIVKVAIEKGYRHIDAAMIYGNKKQVGEEIAHEGIPRSSIWVTSKLWNTDHRPSRVRPALEKTLHDLGLEYLDLYLMH</sequence>
<proteinExistence type="predicted"/>
<dbReference type="HOGENOM" id="CLU_023205_19_2_1"/>
<evidence type="ECO:0000256" key="1">
    <source>
        <dbReference type="ARBA" id="ARBA00023002"/>
    </source>
</evidence>
<dbReference type="Proteomes" id="UP000019376">
    <property type="component" value="Unassembled WGS sequence"/>
</dbReference>
<dbReference type="STRING" id="933388.S7ZMT0"/>
<evidence type="ECO:0000313" key="4">
    <source>
        <dbReference type="Proteomes" id="UP000019376"/>
    </source>
</evidence>
<keyword evidence="4" id="KW-1185">Reference proteome</keyword>
<dbReference type="InterPro" id="IPR023210">
    <property type="entry name" value="NADP_OxRdtase_dom"/>
</dbReference>
<reference evidence="3 4" key="1">
    <citation type="journal article" date="2013" name="PLoS ONE">
        <title>Genomic and secretomic analyses reveal unique features of the lignocellulolytic enzyme system of Penicillium decumbens.</title>
        <authorList>
            <person name="Liu G."/>
            <person name="Zhang L."/>
            <person name="Wei X."/>
            <person name="Zou G."/>
            <person name="Qin Y."/>
            <person name="Ma L."/>
            <person name="Li J."/>
            <person name="Zheng H."/>
            <person name="Wang S."/>
            <person name="Wang C."/>
            <person name="Xun L."/>
            <person name="Zhao G.-P."/>
            <person name="Zhou Z."/>
            <person name="Qu Y."/>
        </authorList>
    </citation>
    <scope>NUCLEOTIDE SEQUENCE [LARGE SCALE GENOMIC DNA]</scope>
    <source>
        <strain evidence="4">114-2 / CGMCC 5302</strain>
    </source>
</reference>
<evidence type="ECO:0000313" key="3">
    <source>
        <dbReference type="EMBL" id="EPS31659.1"/>
    </source>
</evidence>
<dbReference type="Gene3D" id="3.20.20.100">
    <property type="entry name" value="NADP-dependent oxidoreductase domain"/>
    <property type="match status" value="1"/>
</dbReference>
<evidence type="ECO:0000259" key="2">
    <source>
        <dbReference type="Pfam" id="PF00248"/>
    </source>
</evidence>
<keyword evidence="1" id="KW-0560">Oxidoreductase</keyword>
<name>S7ZMT0_PENO1</name>
<dbReference type="InterPro" id="IPR036812">
    <property type="entry name" value="NAD(P)_OxRdtase_dom_sf"/>
</dbReference>
<dbReference type="eggNOG" id="KOG1577">
    <property type="taxonomic scope" value="Eukaryota"/>
</dbReference>
<dbReference type="SUPFAM" id="SSF51430">
    <property type="entry name" value="NAD(P)-linked oxidoreductase"/>
    <property type="match status" value="1"/>
</dbReference>
<dbReference type="EMBL" id="KB644414">
    <property type="protein sequence ID" value="EPS31659.1"/>
    <property type="molecule type" value="Genomic_DNA"/>
</dbReference>
<dbReference type="InterPro" id="IPR020471">
    <property type="entry name" value="AKR"/>
</dbReference>
<organism evidence="3 4">
    <name type="scientific">Penicillium oxalicum (strain 114-2 / CGMCC 5302)</name>
    <name type="common">Penicillium decumbens</name>
    <dbReference type="NCBI Taxonomy" id="933388"/>
    <lineage>
        <taxon>Eukaryota</taxon>
        <taxon>Fungi</taxon>
        <taxon>Dikarya</taxon>
        <taxon>Ascomycota</taxon>
        <taxon>Pezizomycotina</taxon>
        <taxon>Eurotiomycetes</taxon>
        <taxon>Eurotiomycetidae</taxon>
        <taxon>Eurotiales</taxon>
        <taxon>Aspergillaceae</taxon>
        <taxon>Penicillium</taxon>
    </lineage>
</organism>
<dbReference type="GO" id="GO:0016491">
    <property type="term" value="F:oxidoreductase activity"/>
    <property type="evidence" value="ECO:0007669"/>
    <property type="project" value="UniProtKB-KW"/>
</dbReference>
<accession>S7ZMT0</accession>
<dbReference type="PANTHER" id="PTHR11732">
    <property type="entry name" value="ALDO/KETO REDUCTASE"/>
    <property type="match status" value="1"/>
</dbReference>
<dbReference type="OrthoDB" id="416253at2759"/>
<feature type="domain" description="NADP-dependent oxidoreductase" evidence="2">
    <location>
        <begin position="2"/>
        <end position="81"/>
    </location>
</feature>
<gene>
    <name evidence="3" type="ORF">PDE_06616</name>
</gene>
<dbReference type="PhylomeDB" id="S7ZMT0"/>
<dbReference type="PRINTS" id="PR00069">
    <property type="entry name" value="ALDKETRDTASE"/>
</dbReference>